<protein>
    <recommendedName>
        <fullName evidence="1">Zinc knuckle CX2CX4HX4C domain-containing protein</fullName>
    </recommendedName>
</protein>
<feature type="domain" description="Zinc knuckle CX2CX4HX4C" evidence="1">
    <location>
        <begin position="140"/>
        <end position="187"/>
    </location>
</feature>
<dbReference type="InterPro" id="IPR040256">
    <property type="entry name" value="At4g02000-like"/>
</dbReference>
<gene>
    <name evidence="2" type="ORF">MANES_15G003800</name>
</gene>
<dbReference type="AlphaFoldDB" id="A0A2C9UBN7"/>
<dbReference type="EMBL" id="CM004401">
    <property type="protein sequence ID" value="OAY27647.1"/>
    <property type="molecule type" value="Genomic_DNA"/>
</dbReference>
<dbReference type="InterPro" id="IPR025836">
    <property type="entry name" value="Zn_knuckle_CX2CX4HX4C"/>
</dbReference>
<dbReference type="Pfam" id="PF14392">
    <property type="entry name" value="zf-CCHC_4"/>
    <property type="match status" value="1"/>
</dbReference>
<dbReference type="PANTHER" id="PTHR31286">
    <property type="entry name" value="GLYCINE-RICH CELL WALL STRUCTURAL PROTEIN 1.8-LIKE"/>
    <property type="match status" value="1"/>
</dbReference>
<dbReference type="PANTHER" id="PTHR31286:SF153">
    <property type="entry name" value="DUF4283 DOMAIN PROTEIN"/>
    <property type="match status" value="1"/>
</dbReference>
<reference evidence="2" key="1">
    <citation type="submission" date="2016-02" db="EMBL/GenBank/DDBJ databases">
        <title>WGS assembly of Manihot esculenta.</title>
        <authorList>
            <person name="Bredeson J.V."/>
            <person name="Prochnik S.E."/>
            <person name="Lyons J.B."/>
            <person name="Schmutz J."/>
            <person name="Grimwood J."/>
            <person name="Vrebalov J."/>
            <person name="Bart R.S."/>
            <person name="Amuge T."/>
            <person name="Ferguson M.E."/>
            <person name="Green R."/>
            <person name="Putnam N."/>
            <person name="Stites J."/>
            <person name="Rounsley S."/>
            <person name="Rokhsar D.S."/>
        </authorList>
    </citation>
    <scope>NUCLEOTIDE SEQUENCE [LARGE SCALE GENOMIC DNA]</scope>
    <source>
        <tissue evidence="2">Leaf</tissue>
    </source>
</reference>
<accession>A0A2C9UBN7</accession>
<name>A0A2C9UBN7_MANES</name>
<evidence type="ECO:0000259" key="1">
    <source>
        <dbReference type="Pfam" id="PF14392"/>
    </source>
</evidence>
<evidence type="ECO:0000313" key="2">
    <source>
        <dbReference type="EMBL" id="OAY27647.1"/>
    </source>
</evidence>
<proteinExistence type="predicted"/>
<organism evidence="2">
    <name type="scientific">Manihot esculenta</name>
    <name type="common">Cassava</name>
    <name type="synonym">Jatropha manihot</name>
    <dbReference type="NCBI Taxonomy" id="3983"/>
    <lineage>
        <taxon>Eukaryota</taxon>
        <taxon>Viridiplantae</taxon>
        <taxon>Streptophyta</taxon>
        <taxon>Embryophyta</taxon>
        <taxon>Tracheophyta</taxon>
        <taxon>Spermatophyta</taxon>
        <taxon>Magnoliopsida</taxon>
        <taxon>eudicotyledons</taxon>
        <taxon>Gunneridae</taxon>
        <taxon>Pentapetalae</taxon>
        <taxon>rosids</taxon>
        <taxon>fabids</taxon>
        <taxon>Malpighiales</taxon>
        <taxon>Euphorbiaceae</taxon>
        <taxon>Crotonoideae</taxon>
        <taxon>Manihoteae</taxon>
        <taxon>Manihot</taxon>
    </lineage>
</organism>
<sequence>MGGEEEDKLEYLDEDVNQEESPVSDWQFCVADRLLTEKSINFQIFHQIMASMDVDRILKGAPWNYQQVLLLLHELQLNENPKEVDLTKIDMWFQVHNLLSGYVSEKYAIDFGNHVGSFIASDPKNYTRTQREYMRIRARMDVRKPLKRKLQVKKPKSQWEWVDLKYERLNMFYYFCGISGRTNRFCHLLYDMPNFTGDKFLWGPWLKAETRWVSQIGA</sequence>